<dbReference type="EMBL" id="JBHTNH010000026">
    <property type="protein sequence ID" value="MFD1362417.1"/>
    <property type="molecule type" value="Genomic_DNA"/>
</dbReference>
<dbReference type="RefSeq" id="WP_382400946.1">
    <property type="nucleotide sequence ID" value="NZ_JBHTNH010000026.1"/>
</dbReference>
<dbReference type="PANTHER" id="PTHR11706">
    <property type="entry name" value="SOLUTE CARRIER PROTEIN FAMILY 11 MEMBER"/>
    <property type="match status" value="1"/>
</dbReference>
<feature type="transmembrane region" description="Helical" evidence="5">
    <location>
        <begin position="404"/>
        <end position="422"/>
    </location>
</feature>
<dbReference type="Pfam" id="PF01566">
    <property type="entry name" value="Nramp"/>
    <property type="match status" value="1"/>
</dbReference>
<accession>A0ABW3ZXC5</accession>
<proteinExistence type="predicted"/>
<dbReference type="Proteomes" id="UP001597178">
    <property type="component" value="Unassembled WGS sequence"/>
</dbReference>
<feature type="transmembrane region" description="Helical" evidence="5">
    <location>
        <begin position="344"/>
        <end position="363"/>
    </location>
</feature>
<evidence type="ECO:0000256" key="2">
    <source>
        <dbReference type="ARBA" id="ARBA00022692"/>
    </source>
</evidence>
<feature type="transmembrane region" description="Helical" evidence="5">
    <location>
        <begin position="155"/>
        <end position="175"/>
    </location>
</feature>
<feature type="transmembrane region" description="Helical" evidence="5">
    <location>
        <begin position="195"/>
        <end position="217"/>
    </location>
</feature>
<keyword evidence="2 5" id="KW-0812">Transmembrane</keyword>
<dbReference type="PANTHER" id="PTHR11706:SF3">
    <property type="entry name" value="METAL ION TRANSPORT PROTEIN"/>
    <property type="match status" value="1"/>
</dbReference>
<feature type="transmembrane region" description="Helical" evidence="5">
    <location>
        <begin position="20"/>
        <end position="37"/>
    </location>
</feature>
<keyword evidence="4 5" id="KW-0472">Membrane</keyword>
<reference evidence="7" key="1">
    <citation type="journal article" date="2019" name="Int. J. Syst. Evol. Microbiol.">
        <title>The Global Catalogue of Microorganisms (GCM) 10K type strain sequencing project: providing services to taxonomists for standard genome sequencing and annotation.</title>
        <authorList>
            <consortium name="The Broad Institute Genomics Platform"/>
            <consortium name="The Broad Institute Genome Sequencing Center for Infectious Disease"/>
            <person name="Wu L."/>
            <person name="Ma J."/>
        </authorList>
    </citation>
    <scope>NUCLEOTIDE SEQUENCE [LARGE SCALE GENOMIC DNA]</scope>
    <source>
        <strain evidence="7">CCUG 54822</strain>
    </source>
</reference>
<feature type="transmembrane region" description="Helical" evidence="5">
    <location>
        <begin position="49"/>
        <end position="67"/>
    </location>
</feature>
<dbReference type="InterPro" id="IPR001046">
    <property type="entry name" value="NRAMP_fam"/>
</dbReference>
<feature type="transmembrane region" description="Helical" evidence="5">
    <location>
        <begin position="129"/>
        <end position="148"/>
    </location>
</feature>
<comment type="caution">
    <text evidence="6">The sequence shown here is derived from an EMBL/GenBank/DDBJ whole genome shotgun (WGS) entry which is preliminary data.</text>
</comment>
<keyword evidence="3 5" id="KW-1133">Transmembrane helix</keyword>
<dbReference type="NCBIfam" id="NF037982">
    <property type="entry name" value="Nramp_1"/>
    <property type="match status" value="2"/>
</dbReference>
<organism evidence="6 7">
    <name type="scientific">Lentibacillus salinarum</name>
    <dbReference type="NCBI Taxonomy" id="446820"/>
    <lineage>
        <taxon>Bacteria</taxon>
        <taxon>Bacillati</taxon>
        <taxon>Bacillota</taxon>
        <taxon>Bacilli</taxon>
        <taxon>Bacillales</taxon>
        <taxon>Bacillaceae</taxon>
        <taxon>Lentibacillus</taxon>
    </lineage>
</organism>
<name>A0ABW3ZXC5_9BACI</name>
<sequence length="426" mass="46833">MEQRIPDADSEKSINFKSKLKIIGPGIILAATGIGSGDLVTSTVAGADFGMVLAWAVIIGVSLKLLLSEGVARWTLATGKTILEGWRLLGRWTMGYFLIYVTLFGLIYGAAIATACGIMMHAMFPVMPIWAWAIIHSVAGFLLIWFGRYKIFERVIMVLIGTMFVTVVGSAIMLIPSLSNVSMEAFSLGIPDGSLFRILGIIGGIGGTLALAAYGYWIREKGWRDASWLPIMRLDVSVAYTMTGIFSVSLMIVSTQFLYGNSVSFDGAAGMLDFLYIYGENFGSTPQFILNIGFWAATCSSLIGSWNGIPYLFADFIRIMKKNKKKKELSQNSSGNPVSIKDPAYKFFLAWLTFPSLLLLMFNQPIGLVLLYAALGSAFIPFLAITLLYLLNSKYVTKQFKNNFFQNAALVFVIIVFLTLGINEFM</sequence>
<feature type="transmembrane region" description="Helical" evidence="5">
    <location>
        <begin position="238"/>
        <end position="259"/>
    </location>
</feature>
<evidence type="ECO:0000256" key="1">
    <source>
        <dbReference type="ARBA" id="ARBA00004141"/>
    </source>
</evidence>
<evidence type="ECO:0000256" key="4">
    <source>
        <dbReference type="ARBA" id="ARBA00023136"/>
    </source>
</evidence>
<evidence type="ECO:0000313" key="6">
    <source>
        <dbReference type="EMBL" id="MFD1362417.1"/>
    </source>
</evidence>
<gene>
    <name evidence="6" type="ORF">ACFQ4A_12190</name>
</gene>
<protein>
    <submittedName>
        <fullName evidence="6">Nramp family divalent metal transporter</fullName>
    </submittedName>
</protein>
<evidence type="ECO:0000313" key="7">
    <source>
        <dbReference type="Proteomes" id="UP001597178"/>
    </source>
</evidence>
<evidence type="ECO:0000256" key="3">
    <source>
        <dbReference type="ARBA" id="ARBA00022989"/>
    </source>
</evidence>
<evidence type="ECO:0000256" key="5">
    <source>
        <dbReference type="SAM" id="Phobius"/>
    </source>
</evidence>
<feature type="transmembrane region" description="Helical" evidence="5">
    <location>
        <begin position="97"/>
        <end position="123"/>
    </location>
</feature>
<comment type="subcellular location">
    <subcellularLocation>
        <location evidence="1">Membrane</location>
        <topology evidence="1">Multi-pass membrane protein</topology>
    </subcellularLocation>
</comment>
<feature type="transmembrane region" description="Helical" evidence="5">
    <location>
        <begin position="292"/>
        <end position="317"/>
    </location>
</feature>
<keyword evidence="7" id="KW-1185">Reference proteome</keyword>
<feature type="transmembrane region" description="Helical" evidence="5">
    <location>
        <begin position="369"/>
        <end position="392"/>
    </location>
</feature>